<dbReference type="SUPFAM" id="SSF56801">
    <property type="entry name" value="Acetyl-CoA synthetase-like"/>
    <property type="match status" value="1"/>
</dbReference>
<dbReference type="Gene3D" id="3.40.50.12820">
    <property type="match status" value="1"/>
</dbReference>
<dbReference type="Gene3D" id="3.30.300.30">
    <property type="match status" value="1"/>
</dbReference>
<dbReference type="Proteomes" id="UP001210720">
    <property type="component" value="Unassembled WGS sequence"/>
</dbReference>
<dbReference type="Pfam" id="PF00501">
    <property type="entry name" value="AMP-binding"/>
    <property type="match status" value="1"/>
</dbReference>
<dbReference type="GO" id="GO:0016874">
    <property type="term" value="F:ligase activity"/>
    <property type="evidence" value="ECO:0007669"/>
    <property type="project" value="UniProtKB-KW"/>
</dbReference>
<evidence type="ECO:0000259" key="3">
    <source>
        <dbReference type="Pfam" id="PF13193"/>
    </source>
</evidence>
<dbReference type="PANTHER" id="PTHR43352">
    <property type="entry name" value="ACETYL-COA SYNTHETASE"/>
    <property type="match status" value="1"/>
</dbReference>
<dbReference type="Gene3D" id="3.40.50.980">
    <property type="match status" value="1"/>
</dbReference>
<proteinExistence type="predicted"/>
<dbReference type="InterPro" id="IPR011957">
    <property type="entry name" value="Benz_CoA_lig"/>
</dbReference>
<comment type="caution">
    <text evidence="4">The sequence shown here is derived from an EMBL/GenBank/DDBJ whole genome shotgun (WGS) entry which is preliminary data.</text>
</comment>
<feature type="domain" description="AMP-dependent synthetase/ligase" evidence="2">
    <location>
        <begin position="18"/>
        <end position="376"/>
    </location>
</feature>
<feature type="domain" description="AMP-binding enzyme C-terminal" evidence="3">
    <location>
        <begin position="426"/>
        <end position="503"/>
    </location>
</feature>
<organism evidence="4 5">
    <name type="scientific">Thalassococcus lentus</name>
    <dbReference type="NCBI Taxonomy" id="1210524"/>
    <lineage>
        <taxon>Bacteria</taxon>
        <taxon>Pseudomonadati</taxon>
        <taxon>Pseudomonadota</taxon>
        <taxon>Alphaproteobacteria</taxon>
        <taxon>Rhodobacterales</taxon>
        <taxon>Roseobacteraceae</taxon>
        <taxon>Thalassococcus</taxon>
    </lineage>
</organism>
<evidence type="ECO:0000256" key="1">
    <source>
        <dbReference type="ARBA" id="ARBA00022598"/>
    </source>
</evidence>
<sequence>MTNNENAALYFVDRHLKEGRGDKVAFREAAGQNRELTYAELAQRSSQMAGALARADVRPEERVACIVLDQVEYPEIFWGALKAGVVPVALNTLLATSVYEFILRDSRATCLFVSHELLDVVMPAALACGDLRQIVVIGGDAPDGTMSYGSFMQDADPAPVRDVGADECAFWLYSSGSTGQPKGVRHVHGALRATSDTYGAQVLGIREDDIVFSAAKIFFAYGLGNAMTFPMSVGATTILFNGRPTPDVVVDILAQEKPTVYCGVPTLYAATIAHLNKTGVPKAAIRMCISAGEALPEEIGNSWHALWGVDILDGVGSTEMLHIFLSNRPGDVVYGTSGTAVPGYDLRCVNEEGEDVAPGEIGELLVRGESAADGYWNKRDKSRNTFEGEWTRTGDKYEITPEGRYVYCGRTDDMFKVSGIWLSPFEVEQALSAHPGVLEAAVVPRRDKDDLEKPMAYVVLQDGADQSSVLAELKEFVKQRVGLWKYPRWIEVVQDLPKTATGKIQRFKLRETV</sequence>
<dbReference type="EMBL" id="JAQIOY010000006">
    <property type="protein sequence ID" value="MDA7426026.1"/>
    <property type="molecule type" value="Genomic_DNA"/>
</dbReference>
<keyword evidence="1 4" id="KW-0436">Ligase</keyword>
<protein>
    <submittedName>
        <fullName evidence="4">Benzoate-CoA ligase family protein</fullName>
    </submittedName>
</protein>
<dbReference type="Gene3D" id="2.30.38.10">
    <property type="entry name" value="Luciferase, Domain 3"/>
    <property type="match status" value="1"/>
</dbReference>
<reference evidence="4 5" key="1">
    <citation type="submission" date="2023-01" db="EMBL/GenBank/DDBJ databases">
        <title>Thalassococcus onchidii sp. nov., isolated from a marine invertebrate from the South China Sea.</title>
        <authorList>
            <person name="Xu S."/>
            <person name="Liu Z."/>
            <person name="Xu Y."/>
        </authorList>
    </citation>
    <scope>NUCLEOTIDE SEQUENCE [LARGE SCALE GENOMIC DNA]</scope>
    <source>
        <strain evidence="4 5">KCTC 32084</strain>
    </source>
</reference>
<keyword evidence="5" id="KW-1185">Reference proteome</keyword>
<evidence type="ECO:0000259" key="2">
    <source>
        <dbReference type="Pfam" id="PF00501"/>
    </source>
</evidence>
<dbReference type="InterPro" id="IPR000873">
    <property type="entry name" value="AMP-dep_synth/lig_dom"/>
</dbReference>
<gene>
    <name evidence="4" type="ORF">PFY00_14930</name>
</gene>
<dbReference type="NCBIfam" id="TIGR02262">
    <property type="entry name" value="benz_CoA_lig"/>
    <property type="match status" value="1"/>
</dbReference>
<evidence type="ECO:0000313" key="5">
    <source>
        <dbReference type="Proteomes" id="UP001210720"/>
    </source>
</evidence>
<dbReference type="RefSeq" id="WP_271433381.1">
    <property type="nucleotide sequence ID" value="NZ_JAQIOY010000006.1"/>
</dbReference>
<dbReference type="Pfam" id="PF13193">
    <property type="entry name" value="AMP-binding_C"/>
    <property type="match status" value="1"/>
</dbReference>
<dbReference type="InterPro" id="IPR045851">
    <property type="entry name" value="AMP-bd_C_sf"/>
</dbReference>
<evidence type="ECO:0000313" key="4">
    <source>
        <dbReference type="EMBL" id="MDA7426026.1"/>
    </source>
</evidence>
<accession>A0ABT4XVQ3</accession>
<dbReference type="PANTHER" id="PTHR43352:SF1">
    <property type="entry name" value="ANTHRANILATE--COA LIGASE"/>
    <property type="match status" value="1"/>
</dbReference>
<name>A0ABT4XVQ3_9RHOB</name>
<dbReference type="InterPro" id="IPR025110">
    <property type="entry name" value="AMP-bd_C"/>
</dbReference>